<keyword evidence="3" id="KW-1185">Reference proteome</keyword>
<feature type="domain" description="Glycosyltransferase subfamily 4-like N-terminal" evidence="1">
    <location>
        <begin position="35"/>
        <end position="144"/>
    </location>
</feature>
<evidence type="ECO:0000259" key="1">
    <source>
        <dbReference type="Pfam" id="PF13439"/>
    </source>
</evidence>
<organism evidence="2 3">
    <name type="scientific">Xylanibacter muris</name>
    <dbReference type="NCBI Taxonomy" id="2736290"/>
    <lineage>
        <taxon>Bacteria</taxon>
        <taxon>Pseudomonadati</taxon>
        <taxon>Bacteroidota</taxon>
        <taxon>Bacteroidia</taxon>
        <taxon>Bacteroidales</taxon>
        <taxon>Prevotellaceae</taxon>
        <taxon>Xylanibacter</taxon>
    </lineage>
</organism>
<evidence type="ECO:0000313" key="2">
    <source>
        <dbReference type="EMBL" id="NPD91385.1"/>
    </source>
</evidence>
<proteinExistence type="predicted"/>
<comment type="caution">
    <text evidence="2">The sequence shown here is derived from an EMBL/GenBank/DDBJ whole genome shotgun (WGS) entry which is preliminary data.</text>
</comment>
<reference evidence="2 3" key="1">
    <citation type="submission" date="2020-05" db="EMBL/GenBank/DDBJ databases">
        <title>Distinct polysaccharide utilization as determinants for interspecies competition between intestinal Prevotella spp.</title>
        <authorList>
            <person name="Galvez E.J.C."/>
            <person name="Iljazovic A."/>
            <person name="Strowig T."/>
        </authorList>
    </citation>
    <scope>NUCLEOTIDE SEQUENCE [LARGE SCALE GENOMIC DNA]</scope>
    <source>
        <strain evidence="2 3">PMUR</strain>
    </source>
</reference>
<dbReference type="Pfam" id="PF13439">
    <property type="entry name" value="Glyco_transf_4"/>
    <property type="match status" value="1"/>
</dbReference>
<evidence type="ECO:0000313" key="3">
    <source>
        <dbReference type="Proteomes" id="UP000714420"/>
    </source>
</evidence>
<name>A0ABX2AJY8_9BACT</name>
<gene>
    <name evidence="2" type="ORF">HPS56_03300</name>
</gene>
<accession>A0ABX2AJY8</accession>
<dbReference type="Proteomes" id="UP000714420">
    <property type="component" value="Unassembled WGS sequence"/>
</dbReference>
<dbReference type="EMBL" id="JABKKF010000002">
    <property type="protein sequence ID" value="NPD91385.1"/>
    <property type="molecule type" value="Genomic_DNA"/>
</dbReference>
<dbReference type="Gene3D" id="3.40.50.2000">
    <property type="entry name" value="Glycogen Phosphorylase B"/>
    <property type="match status" value="1"/>
</dbReference>
<dbReference type="InterPro" id="IPR028098">
    <property type="entry name" value="Glyco_trans_4-like_N"/>
</dbReference>
<protein>
    <submittedName>
        <fullName evidence="2">Glycosyltransferase</fullName>
    </submittedName>
</protein>
<sequence length="369" mass="42871">MKILHLYSKSDSMITDYVNILIQTVCRNTGDMEMRSATDLSSCKREIKRFCPDIIHIHGCWNYLYAAAARMARKNGIRTVVTPHGQMEPWIIKQRYWKEKLPKLMLFQRKTVRQAYAVIVLGRMEEECFRQLRLNKRIETVRNCLITQMQTPENMAAQMLGIYRKIADSNVAELFTDDTRLCLKAIIHAGITHNRQWLDNDELAAVSRITFSQWRQIMIYAFHEDIVRTIQQGIDTLQLMPPEIHPEDIECYMPHPIPEILPEDTGIGPDSTRTDAAVQMITNCRKLARRKKLAIKNIIALSEAMHTWYIEEDKLKDRLKEQKMTDFTASIMQVLGNMTGLKEGHMPVMPADNRQTKAITEIINRRLAI</sequence>
<dbReference type="RefSeq" id="WP_172273784.1">
    <property type="nucleotide sequence ID" value="NZ_CASGMU010000002.1"/>
</dbReference>
<dbReference type="SUPFAM" id="SSF53756">
    <property type="entry name" value="UDP-Glycosyltransferase/glycogen phosphorylase"/>
    <property type="match status" value="1"/>
</dbReference>